<dbReference type="Gene3D" id="3.20.70.20">
    <property type="match status" value="1"/>
</dbReference>
<reference evidence="2" key="1">
    <citation type="submission" date="2017-06" db="EMBL/GenBank/DDBJ databases">
        <title>Capnocytophaga spp. assemblies.</title>
        <authorList>
            <person name="Gulvik C.A."/>
        </authorList>
    </citation>
    <scope>NUCLEOTIDE SEQUENCE [LARGE SCALE GENOMIC DNA]</scope>
    <source>
        <strain evidence="2">H2177</strain>
    </source>
</reference>
<dbReference type="InterPro" id="IPR012833">
    <property type="entry name" value="NrdD"/>
</dbReference>
<dbReference type="GO" id="GO:0031250">
    <property type="term" value="C:anaerobic ribonucleoside-triphosphate reductase complex"/>
    <property type="evidence" value="ECO:0007669"/>
    <property type="project" value="TreeGrafter"/>
</dbReference>
<dbReference type="RefSeq" id="WP_095896045.1">
    <property type="nucleotide sequence ID" value="NZ_CP022387.1"/>
</dbReference>
<organism evidence="1 2">
    <name type="scientific">Capnocytophaga stomatis</name>
    <dbReference type="NCBI Taxonomy" id="1848904"/>
    <lineage>
        <taxon>Bacteria</taxon>
        <taxon>Pseudomonadati</taxon>
        <taxon>Bacteroidota</taxon>
        <taxon>Flavobacteriia</taxon>
        <taxon>Flavobacteriales</taxon>
        <taxon>Flavobacteriaceae</taxon>
        <taxon>Capnocytophaga</taxon>
    </lineage>
</organism>
<dbReference type="GO" id="GO:0006260">
    <property type="term" value="P:DNA replication"/>
    <property type="evidence" value="ECO:0007669"/>
    <property type="project" value="InterPro"/>
</dbReference>
<sequence>MSKFTKLTPEQLKTKCNFIENYLKSLNAASGSLFDSNANVSNKNIATMEAELNKDINIQVNRMLVSHKIAQLFGQELADEYIRQIEEHEIYVHDETSLKPYCVSVSMYPLLLDGLLKLGGESKAPKHLASFCGSFVNFLFSVSSQFAGAVATVEFLMYFDYFARKDYGINYLQTHEKIVENEMQHVVYAINQPAAARGYQSVFWNISLYDKPYFDSMFGNFVFPDGSKPVYESLDRLQKYFMKWFNNERTKAILTFPVVTAAMLTKDKKVFDQNFANFCAEELSEGNAFFIYQSDNADSLASCCRLRNEISDNTFSYSLGAGGVSTGSINVITINMNRLYQKGLPLEEMIDNIHKYQVAYRAIIQDYKDARMLPVYDAGFISLDKQFLTIGINGMVEAAEYLGVKISDNEEYKSFINKNLKLIYNKNKEAKSKYGYMFNTEFVPAENLGVKNANWDRADGLFVPRDCYNSYFYIVEDESVNIIDKFYMHGHEYIQFLDGGSAYHCNLEEYPTKEGFLKLLNVAAKTGCNYFCFNIKVTYCNSCGYINKHTAEHCVKCHSTDVDYATRIIGYLKRITNFSKDRQKEAKKRYYGNASV</sequence>
<protein>
    <submittedName>
        <fullName evidence="1">Anaerobic ribonucleoside-triphosphate reductase</fullName>
    </submittedName>
</protein>
<dbReference type="Proteomes" id="UP000217348">
    <property type="component" value="Chromosome"/>
</dbReference>
<name>A0A250FZN9_9FLAO</name>
<gene>
    <name evidence="1" type="primary">nrdD</name>
    <name evidence="1" type="ORF">CGC58_06825</name>
</gene>
<dbReference type="NCBIfam" id="NF006127">
    <property type="entry name" value="PRK08271.1"/>
    <property type="match status" value="1"/>
</dbReference>
<dbReference type="Pfam" id="PF13597">
    <property type="entry name" value="NRDD"/>
    <property type="match status" value="1"/>
</dbReference>
<dbReference type="GO" id="GO:0004748">
    <property type="term" value="F:ribonucleoside-diphosphate reductase activity, thioredoxin disulfide as acceptor"/>
    <property type="evidence" value="ECO:0007669"/>
    <property type="project" value="TreeGrafter"/>
</dbReference>
<dbReference type="AlphaFoldDB" id="A0A250FZN9"/>
<dbReference type="PANTHER" id="PTHR21075">
    <property type="entry name" value="ANAEROBIC RIBONUCLEOSIDE-TRIPHOSPHATE REDUCTASE"/>
    <property type="match status" value="1"/>
</dbReference>
<accession>A0A250FZN9</accession>
<dbReference type="SUPFAM" id="SSF51998">
    <property type="entry name" value="PFL-like glycyl radical enzymes"/>
    <property type="match status" value="1"/>
</dbReference>
<dbReference type="GO" id="GO:0009265">
    <property type="term" value="P:2'-deoxyribonucleotide biosynthetic process"/>
    <property type="evidence" value="ECO:0007669"/>
    <property type="project" value="TreeGrafter"/>
</dbReference>
<evidence type="ECO:0000313" key="1">
    <source>
        <dbReference type="EMBL" id="ATA89466.1"/>
    </source>
</evidence>
<dbReference type="KEGG" id="csto:CGC58_06825"/>
<evidence type="ECO:0000313" key="2">
    <source>
        <dbReference type="Proteomes" id="UP000217348"/>
    </source>
</evidence>
<dbReference type="EMBL" id="CP022387">
    <property type="protein sequence ID" value="ATA89466.1"/>
    <property type="molecule type" value="Genomic_DNA"/>
</dbReference>
<dbReference type="NCBIfam" id="TIGR02827">
    <property type="entry name" value="RNR_anaer_Bdell"/>
    <property type="match status" value="1"/>
</dbReference>
<dbReference type="GO" id="GO:0008998">
    <property type="term" value="F:ribonucleoside-triphosphate reductase (thioredoxin) activity"/>
    <property type="evidence" value="ECO:0007669"/>
    <property type="project" value="InterPro"/>
</dbReference>
<proteinExistence type="predicted"/>
<dbReference type="PANTHER" id="PTHR21075:SF0">
    <property type="entry name" value="ANAEROBIC RIBONUCLEOSIDE-TRIPHOSPHATE REDUCTASE"/>
    <property type="match status" value="1"/>
</dbReference>
<dbReference type="OrthoDB" id="9804622at2"/>